<organism evidence="3 4">
    <name type="scientific">Synaphobranchus kaupii</name>
    <name type="common">Kaup's arrowtooth eel</name>
    <dbReference type="NCBI Taxonomy" id="118154"/>
    <lineage>
        <taxon>Eukaryota</taxon>
        <taxon>Metazoa</taxon>
        <taxon>Chordata</taxon>
        <taxon>Craniata</taxon>
        <taxon>Vertebrata</taxon>
        <taxon>Euteleostomi</taxon>
        <taxon>Actinopterygii</taxon>
        <taxon>Neopterygii</taxon>
        <taxon>Teleostei</taxon>
        <taxon>Anguilliformes</taxon>
        <taxon>Synaphobranchidae</taxon>
        <taxon>Synaphobranchus</taxon>
    </lineage>
</organism>
<name>A0A9Q1IX35_SYNKA</name>
<gene>
    <name evidence="3" type="ORF">SKAU_G00187390</name>
</gene>
<keyword evidence="2" id="KW-1133">Transmembrane helix</keyword>
<keyword evidence="2" id="KW-0472">Membrane</keyword>
<evidence type="ECO:0000256" key="1">
    <source>
        <dbReference type="SAM" id="MobiDB-lite"/>
    </source>
</evidence>
<evidence type="ECO:0000313" key="4">
    <source>
        <dbReference type="Proteomes" id="UP001152622"/>
    </source>
</evidence>
<comment type="caution">
    <text evidence="3">The sequence shown here is derived from an EMBL/GenBank/DDBJ whole genome shotgun (WGS) entry which is preliminary data.</text>
</comment>
<feature type="compositionally biased region" description="Polar residues" evidence="1">
    <location>
        <begin position="53"/>
        <end position="66"/>
    </location>
</feature>
<protein>
    <submittedName>
        <fullName evidence="3">Uncharacterized protein</fullName>
    </submittedName>
</protein>
<sequence>MTEQDARRRLRPLCVSCQHAVTAGYLLVPVGSPGLSGYGGGGGGPGLAVAPVSQSWPRTKRNQIPTGKQKKRAVADNGGSDRLPRSAGLLGNDASRDSQLRPPRTSLVDRLLGRTARHVGKSERATVPWRCLILSRRSVIQRAAASAILSLSAILPIYSCFQSYVPIISPCVCVK</sequence>
<dbReference type="Proteomes" id="UP001152622">
    <property type="component" value="Chromosome 6"/>
</dbReference>
<feature type="transmembrane region" description="Helical" evidence="2">
    <location>
        <begin position="139"/>
        <end position="158"/>
    </location>
</feature>
<dbReference type="EMBL" id="JAINUF010000006">
    <property type="protein sequence ID" value="KAJ8355945.1"/>
    <property type="molecule type" value="Genomic_DNA"/>
</dbReference>
<keyword evidence="2" id="KW-0812">Transmembrane</keyword>
<proteinExistence type="predicted"/>
<evidence type="ECO:0000256" key="2">
    <source>
        <dbReference type="SAM" id="Phobius"/>
    </source>
</evidence>
<dbReference type="AlphaFoldDB" id="A0A9Q1IX35"/>
<feature type="region of interest" description="Disordered" evidence="1">
    <location>
        <begin position="49"/>
        <end position="102"/>
    </location>
</feature>
<keyword evidence="4" id="KW-1185">Reference proteome</keyword>
<reference evidence="3" key="1">
    <citation type="journal article" date="2023" name="Science">
        <title>Genome structures resolve the early diversification of teleost fishes.</title>
        <authorList>
            <person name="Parey E."/>
            <person name="Louis A."/>
            <person name="Montfort J."/>
            <person name="Bouchez O."/>
            <person name="Roques C."/>
            <person name="Iampietro C."/>
            <person name="Lluch J."/>
            <person name="Castinel A."/>
            <person name="Donnadieu C."/>
            <person name="Desvignes T."/>
            <person name="Floi Bucao C."/>
            <person name="Jouanno E."/>
            <person name="Wen M."/>
            <person name="Mejri S."/>
            <person name="Dirks R."/>
            <person name="Jansen H."/>
            <person name="Henkel C."/>
            <person name="Chen W.J."/>
            <person name="Zahm M."/>
            <person name="Cabau C."/>
            <person name="Klopp C."/>
            <person name="Thompson A.W."/>
            <person name="Robinson-Rechavi M."/>
            <person name="Braasch I."/>
            <person name="Lecointre G."/>
            <person name="Bobe J."/>
            <person name="Postlethwait J.H."/>
            <person name="Berthelot C."/>
            <person name="Roest Crollius H."/>
            <person name="Guiguen Y."/>
        </authorList>
    </citation>
    <scope>NUCLEOTIDE SEQUENCE</scope>
    <source>
        <strain evidence="3">WJC10195</strain>
    </source>
</reference>
<evidence type="ECO:0000313" key="3">
    <source>
        <dbReference type="EMBL" id="KAJ8355945.1"/>
    </source>
</evidence>
<accession>A0A9Q1IX35</accession>